<accession>A0A2M7M2P6</accession>
<dbReference type="AlphaFoldDB" id="A0A2M7M2P6"/>
<feature type="site" description="Stabilizes the basic form of H active site to accept a proton" evidence="7">
    <location>
        <position position="92"/>
    </location>
</feature>
<evidence type="ECO:0000256" key="8">
    <source>
        <dbReference type="RuleBase" id="RU000673"/>
    </source>
</evidence>
<dbReference type="GO" id="GO:0006515">
    <property type="term" value="P:protein quality control for misfolded or incompletely synthesized proteins"/>
    <property type="evidence" value="ECO:0007669"/>
    <property type="project" value="UniProtKB-UniRule"/>
</dbReference>
<dbReference type="InterPro" id="IPR001328">
    <property type="entry name" value="Pept_tRNA_hydro"/>
</dbReference>
<dbReference type="CDD" id="cd00462">
    <property type="entry name" value="PTH"/>
    <property type="match status" value="1"/>
</dbReference>
<evidence type="ECO:0000256" key="3">
    <source>
        <dbReference type="ARBA" id="ARBA00022801"/>
    </source>
</evidence>
<feature type="binding site" evidence="7">
    <location>
        <position position="14"/>
    </location>
    <ligand>
        <name>tRNA</name>
        <dbReference type="ChEBI" id="CHEBI:17843"/>
    </ligand>
</feature>
<evidence type="ECO:0000313" key="10">
    <source>
        <dbReference type="EMBL" id="PIX76980.1"/>
    </source>
</evidence>
<keyword evidence="4 7" id="KW-0694">RNA-binding</keyword>
<feature type="active site" description="Proton acceptor" evidence="7">
    <location>
        <position position="19"/>
    </location>
</feature>
<evidence type="ECO:0000313" key="11">
    <source>
        <dbReference type="Proteomes" id="UP000229703"/>
    </source>
</evidence>
<gene>
    <name evidence="7" type="primary">pth</name>
    <name evidence="10" type="ORF">COZ37_05095</name>
</gene>
<dbReference type="PROSITE" id="PS01195">
    <property type="entry name" value="PEPT_TRNA_HYDROL_1"/>
    <property type="match status" value="1"/>
</dbReference>
<keyword evidence="7" id="KW-0963">Cytoplasm</keyword>
<dbReference type="EMBL" id="PFJK01000233">
    <property type="protein sequence ID" value="PIX76980.1"/>
    <property type="molecule type" value="Genomic_DNA"/>
</dbReference>
<feature type="binding site" evidence="7">
    <location>
        <position position="113"/>
    </location>
    <ligand>
        <name>tRNA</name>
        <dbReference type="ChEBI" id="CHEBI:17843"/>
    </ligand>
</feature>
<evidence type="ECO:0000256" key="4">
    <source>
        <dbReference type="ARBA" id="ARBA00022884"/>
    </source>
</evidence>
<dbReference type="GO" id="GO:0072344">
    <property type="term" value="P:rescue of stalled ribosome"/>
    <property type="evidence" value="ECO:0007669"/>
    <property type="project" value="UniProtKB-UniRule"/>
</dbReference>
<evidence type="ECO:0000256" key="9">
    <source>
        <dbReference type="RuleBase" id="RU004320"/>
    </source>
</evidence>
<keyword evidence="3 7" id="KW-0378">Hydrolase</keyword>
<dbReference type="InterPro" id="IPR036416">
    <property type="entry name" value="Pept_tRNA_hydro_sf"/>
</dbReference>
<evidence type="ECO:0000256" key="1">
    <source>
        <dbReference type="ARBA" id="ARBA00013260"/>
    </source>
</evidence>
<feature type="site" description="Discriminates between blocked and unblocked aminoacyl-tRNA" evidence="7">
    <location>
        <position position="9"/>
    </location>
</feature>
<evidence type="ECO:0000256" key="5">
    <source>
        <dbReference type="ARBA" id="ARBA00038063"/>
    </source>
</evidence>
<protein>
    <recommendedName>
        <fullName evidence="6 7">Peptidyl-tRNA hydrolase</fullName>
        <shortName evidence="7">Pth</shortName>
        <ecNumber evidence="1 7">3.1.1.29</ecNumber>
    </recommendedName>
</protein>
<dbReference type="Gene3D" id="3.40.50.1470">
    <property type="entry name" value="Peptidyl-tRNA hydrolase"/>
    <property type="match status" value="1"/>
</dbReference>
<dbReference type="GO" id="GO:0000049">
    <property type="term" value="F:tRNA binding"/>
    <property type="evidence" value="ECO:0007669"/>
    <property type="project" value="UniProtKB-UniRule"/>
</dbReference>
<comment type="function">
    <text evidence="7">Hydrolyzes ribosome-free peptidyl-tRNAs (with 1 or more amino acids incorporated), which drop off the ribosome during protein synthesis, or as a result of ribosome stalling.</text>
</comment>
<organism evidence="10 11">
    <name type="scientific">bacterium (Candidatus Ratteibacteria) CG_4_10_14_3_um_filter_41_18</name>
    <dbReference type="NCBI Taxonomy" id="2014287"/>
    <lineage>
        <taxon>Bacteria</taxon>
        <taxon>Candidatus Ratteibacteria</taxon>
    </lineage>
</organism>
<sequence>MWLIIGLGNPGRRYHSTRHNAGFLAIDYLASKNHLSFRRSLRYKSEIGQGRIKEKEVILLKPLAFMNNSGIPVRTFLKKHRIKKEEILILCDDLSLPLGKIRLRAKGSAGGHNGLESIIACLGTNDFSRLRIGIGFPEEDKLTDYVLSSFKKEENKELKKVLEAVVDAVESLLETGTEKTMSKFN</sequence>
<comment type="similarity">
    <text evidence="5 7 9">Belongs to the PTH family.</text>
</comment>
<name>A0A2M7M2P6_9BACT</name>
<dbReference type="InterPro" id="IPR018171">
    <property type="entry name" value="Pept_tRNA_hydro_CS"/>
</dbReference>
<dbReference type="Proteomes" id="UP000229703">
    <property type="component" value="Unassembled WGS sequence"/>
</dbReference>
<feature type="binding site" evidence="7">
    <location>
        <position position="67"/>
    </location>
    <ligand>
        <name>tRNA</name>
        <dbReference type="ChEBI" id="CHEBI:17843"/>
    </ligand>
</feature>
<comment type="subcellular location">
    <subcellularLocation>
        <location evidence="7">Cytoplasm</location>
    </subcellularLocation>
</comment>
<comment type="catalytic activity">
    <reaction evidence="7 8">
        <text>an N-acyl-L-alpha-aminoacyl-tRNA + H2O = an N-acyl-L-amino acid + a tRNA + H(+)</text>
        <dbReference type="Rhea" id="RHEA:54448"/>
        <dbReference type="Rhea" id="RHEA-COMP:10123"/>
        <dbReference type="Rhea" id="RHEA-COMP:13883"/>
        <dbReference type="ChEBI" id="CHEBI:15377"/>
        <dbReference type="ChEBI" id="CHEBI:15378"/>
        <dbReference type="ChEBI" id="CHEBI:59874"/>
        <dbReference type="ChEBI" id="CHEBI:78442"/>
        <dbReference type="ChEBI" id="CHEBI:138191"/>
        <dbReference type="EC" id="3.1.1.29"/>
    </reaction>
</comment>
<dbReference type="Pfam" id="PF01195">
    <property type="entry name" value="Pept_tRNA_hydro"/>
    <property type="match status" value="1"/>
</dbReference>
<dbReference type="FunFam" id="3.40.50.1470:FF:000001">
    <property type="entry name" value="Peptidyl-tRNA hydrolase"/>
    <property type="match status" value="1"/>
</dbReference>
<evidence type="ECO:0000256" key="7">
    <source>
        <dbReference type="HAMAP-Rule" id="MF_00083"/>
    </source>
</evidence>
<comment type="subunit">
    <text evidence="7">Monomer.</text>
</comment>
<dbReference type="PANTHER" id="PTHR17224">
    <property type="entry name" value="PEPTIDYL-TRNA HYDROLASE"/>
    <property type="match status" value="1"/>
</dbReference>
<dbReference type="GO" id="GO:0005737">
    <property type="term" value="C:cytoplasm"/>
    <property type="evidence" value="ECO:0007669"/>
    <property type="project" value="UniProtKB-SubCell"/>
</dbReference>
<dbReference type="NCBIfam" id="TIGR00447">
    <property type="entry name" value="pth"/>
    <property type="match status" value="1"/>
</dbReference>
<dbReference type="HAMAP" id="MF_00083">
    <property type="entry name" value="Pept_tRNA_hydro_bact"/>
    <property type="match status" value="1"/>
</dbReference>
<dbReference type="PANTHER" id="PTHR17224:SF1">
    <property type="entry name" value="PEPTIDYL-TRNA HYDROLASE"/>
    <property type="match status" value="1"/>
</dbReference>
<dbReference type="SUPFAM" id="SSF53178">
    <property type="entry name" value="Peptidyl-tRNA hydrolase-like"/>
    <property type="match status" value="1"/>
</dbReference>
<evidence type="ECO:0000256" key="2">
    <source>
        <dbReference type="ARBA" id="ARBA00022555"/>
    </source>
</evidence>
<comment type="caution">
    <text evidence="10">The sequence shown here is derived from an EMBL/GenBank/DDBJ whole genome shotgun (WGS) entry which is preliminary data.</text>
</comment>
<keyword evidence="2 7" id="KW-0820">tRNA-binding</keyword>
<comment type="function">
    <text evidence="7">Catalyzes the release of premature peptidyl moieties from peptidyl-tRNA molecules trapped in stalled 50S ribosomal subunits, and thus maintains levels of free tRNAs and 50S ribosomes.</text>
</comment>
<dbReference type="GO" id="GO:0004045">
    <property type="term" value="F:peptidyl-tRNA hydrolase activity"/>
    <property type="evidence" value="ECO:0007669"/>
    <property type="project" value="UniProtKB-UniRule"/>
</dbReference>
<evidence type="ECO:0000256" key="6">
    <source>
        <dbReference type="ARBA" id="ARBA00050038"/>
    </source>
</evidence>
<proteinExistence type="inferred from homology"/>
<feature type="binding site" evidence="7">
    <location>
        <position position="65"/>
    </location>
    <ligand>
        <name>tRNA</name>
        <dbReference type="ChEBI" id="CHEBI:17843"/>
    </ligand>
</feature>
<dbReference type="EC" id="3.1.1.29" evidence="1 7"/>
<reference evidence="11" key="1">
    <citation type="submission" date="2017-09" db="EMBL/GenBank/DDBJ databases">
        <title>Depth-based differentiation of microbial function through sediment-hosted aquifers and enrichment of novel symbionts in the deep terrestrial subsurface.</title>
        <authorList>
            <person name="Probst A.J."/>
            <person name="Ladd B."/>
            <person name="Jarett J.K."/>
            <person name="Geller-Mcgrath D.E."/>
            <person name="Sieber C.M.K."/>
            <person name="Emerson J.B."/>
            <person name="Anantharaman K."/>
            <person name="Thomas B.C."/>
            <person name="Malmstrom R."/>
            <person name="Stieglmeier M."/>
            <person name="Klingl A."/>
            <person name="Woyke T."/>
            <person name="Ryan C.M."/>
            <person name="Banfield J.F."/>
        </authorList>
    </citation>
    <scope>NUCLEOTIDE SEQUENCE [LARGE SCALE GENOMIC DNA]</scope>
</reference>